<dbReference type="Pfam" id="PF07177">
    <property type="entry name" value="Neuralized"/>
    <property type="match status" value="1"/>
</dbReference>
<dbReference type="PROSITE" id="PS50104">
    <property type="entry name" value="TIR"/>
    <property type="match status" value="1"/>
</dbReference>
<evidence type="ECO:0000313" key="14">
    <source>
        <dbReference type="Proteomes" id="UP000694888"/>
    </source>
</evidence>
<dbReference type="SUPFAM" id="SSF52540">
    <property type="entry name" value="P-loop containing nucleoside triphosphate hydrolases"/>
    <property type="match status" value="1"/>
</dbReference>
<dbReference type="RefSeq" id="XP_012939950.2">
    <property type="nucleotide sequence ID" value="XM_013084496.2"/>
</dbReference>
<dbReference type="Gene3D" id="3.40.50.10140">
    <property type="entry name" value="Toll/interleukin-1 receptor homology (TIR) domain"/>
    <property type="match status" value="1"/>
</dbReference>
<dbReference type="PANTHER" id="PTHR47508:SF4">
    <property type="match status" value="1"/>
</dbReference>
<dbReference type="InterPro" id="IPR006573">
    <property type="entry name" value="NHR_dom"/>
</dbReference>
<dbReference type="InterPro" id="IPR036388">
    <property type="entry name" value="WH-like_DNA-bd_sf"/>
</dbReference>
<dbReference type="Pfam" id="PF08477">
    <property type="entry name" value="Roc"/>
    <property type="match status" value="1"/>
</dbReference>
<keyword evidence="6" id="KW-0067">ATP-binding</keyword>
<dbReference type="InterPro" id="IPR011029">
    <property type="entry name" value="DEATH-like_dom_sf"/>
</dbReference>
<evidence type="ECO:0000256" key="2">
    <source>
        <dbReference type="ARBA" id="ARBA00022679"/>
    </source>
</evidence>
<dbReference type="Gene3D" id="1.10.10.10">
    <property type="entry name" value="Winged helix-like DNA-binding domain superfamily/Winged helix DNA-binding domain"/>
    <property type="match status" value="1"/>
</dbReference>
<evidence type="ECO:0000256" key="8">
    <source>
        <dbReference type="ARBA" id="ARBA00048679"/>
    </source>
</evidence>
<dbReference type="Gene3D" id="2.60.120.920">
    <property type="match status" value="1"/>
</dbReference>
<dbReference type="InterPro" id="IPR027417">
    <property type="entry name" value="P-loop_NTPase"/>
</dbReference>
<evidence type="ECO:0000256" key="4">
    <source>
        <dbReference type="ARBA" id="ARBA00022741"/>
    </source>
</evidence>
<evidence type="ECO:0000259" key="10">
    <source>
        <dbReference type="PROSITE" id="PS50017"/>
    </source>
</evidence>
<dbReference type="InterPro" id="IPR000488">
    <property type="entry name" value="Death_dom"/>
</dbReference>
<dbReference type="Pfam" id="PF13676">
    <property type="entry name" value="TIR_2"/>
    <property type="match status" value="1"/>
</dbReference>
<proteinExistence type="predicted"/>
<dbReference type="PROSITE" id="PS51424">
    <property type="entry name" value="ROC"/>
    <property type="match status" value="1"/>
</dbReference>
<gene>
    <name evidence="15" type="primary">LOC101861518</name>
</gene>
<dbReference type="PANTHER" id="PTHR47508">
    <property type="entry name" value="SAM DOMAIN-CONTAINING PROTEIN-RELATED"/>
    <property type="match status" value="1"/>
</dbReference>
<organism evidence="14 15">
    <name type="scientific">Aplysia californica</name>
    <name type="common">California sea hare</name>
    <dbReference type="NCBI Taxonomy" id="6500"/>
    <lineage>
        <taxon>Eukaryota</taxon>
        <taxon>Metazoa</taxon>
        <taxon>Spiralia</taxon>
        <taxon>Lophotrochozoa</taxon>
        <taxon>Mollusca</taxon>
        <taxon>Gastropoda</taxon>
        <taxon>Heterobranchia</taxon>
        <taxon>Euthyneura</taxon>
        <taxon>Tectipleura</taxon>
        <taxon>Aplysiida</taxon>
        <taxon>Aplysioidea</taxon>
        <taxon>Aplysiidae</taxon>
        <taxon>Aplysia</taxon>
    </lineage>
</organism>
<dbReference type="Proteomes" id="UP000694888">
    <property type="component" value="Unplaced"/>
</dbReference>
<reference evidence="15" key="1">
    <citation type="submission" date="2025-08" db="UniProtKB">
        <authorList>
            <consortium name="RefSeq"/>
        </authorList>
    </citation>
    <scope>IDENTIFICATION</scope>
</reference>
<dbReference type="Gene3D" id="3.30.70.1390">
    <property type="entry name" value="ROC domain from the Parkinson's disease-associated leucine-rich repeat kinase 2"/>
    <property type="match status" value="2"/>
</dbReference>
<dbReference type="InterPro" id="IPR035897">
    <property type="entry name" value="Toll_tir_struct_dom_sf"/>
</dbReference>
<feature type="domain" description="TIR" evidence="11">
    <location>
        <begin position="1025"/>
        <end position="1165"/>
    </location>
</feature>
<evidence type="ECO:0000313" key="15">
    <source>
        <dbReference type="RefSeq" id="XP_012939950.2"/>
    </source>
</evidence>
<name>A0ABM1A3A3_APLCA</name>
<keyword evidence="3" id="KW-0677">Repeat</keyword>
<dbReference type="InterPro" id="IPR032171">
    <property type="entry name" value="COR-A"/>
</dbReference>
<protein>
    <recommendedName>
        <fullName evidence="1">non-specific serine/threonine protein kinase</fullName>
        <ecNumber evidence="1">2.7.11.1</ecNumber>
    </recommendedName>
</protein>
<feature type="region of interest" description="Disordered" evidence="9">
    <location>
        <begin position="1237"/>
        <end position="1259"/>
    </location>
</feature>
<keyword evidence="5" id="KW-0418">Kinase</keyword>
<dbReference type="Pfam" id="PF00531">
    <property type="entry name" value="Death"/>
    <property type="match status" value="1"/>
</dbReference>
<evidence type="ECO:0000256" key="5">
    <source>
        <dbReference type="ARBA" id="ARBA00022777"/>
    </source>
</evidence>
<dbReference type="Gene3D" id="3.40.50.300">
    <property type="entry name" value="P-loop containing nucleotide triphosphate hydrolases"/>
    <property type="match status" value="1"/>
</dbReference>
<accession>A0ABM1A3A3</accession>
<feature type="compositionally biased region" description="Polar residues" evidence="9">
    <location>
        <begin position="1237"/>
        <end position="1251"/>
    </location>
</feature>
<sequence>MRFHCTHGSAVRLSSSSSTATREEDTFCNGLAFSEQPIKINQRVCLELGSLSTWSGGIRIGVTSSNPSKLAPEELPRFAYPDLANRQGFWVRVLGESLTCTPDCRLTVYLTSFGQVQLFINGQHKGALLLGLPTNQNLWLLLDIYGNTNKATFIQPDDVPKEIQARGPEVVEAYEQACIWGTQSVFRSRLMLVGQEGAGKTSLKRSLLGQCHNETEETTEGIDLSASCSFSLTSNRSSWKLAIKGDETVRREKLLDSVDLGVLGNAEGLEEEYIRAVAANIAQELMAVRREKAEPGQTAGGRRDSVKTDPTINKTMNFQESVNKDDLLHEMKTLPSMHQEVPDHVVDLVQEILQQKKNQGARKDGEDPQGLAEKQLQEQRVVLNIWDFAGQAAYYTTHQVFLTHRAVYCIVFNLCDDLTENRPESVDKTSGKNNNTMTTLQYMDFWMRSIHAHAAENSSNKVDNTQLSPPIFIVGTHRDSVHPDPEVRDQMVEEKFAVIREFVLGKPYVQHLVLPFYAVENAPESEEDPKLNELRQDVERVAGQQPYVGEHLPLKWLRFEQDFTVQADAGVNFASFDQVYELAVNHRISGPAEVKALLQFYHDIGSLVHYGSQMTSDPVLSNTVVLNPQWLISMFHKVTASFPPKEQWNLLSDKWAQLIDHGVLDESLLPVIWSDMSDHQPFLLALMSKFDLICPRLPPAGQTYRQTSKNYYVPMRFGSYKDKKKVYAQTVHDAQFFVDFGGFLPDGLFHRIQARVISWSQEHGGRDLFLARGLARVFVDPDHDLLLEMCAPHLHRIKVLVMHVKDKEATSSKRNSSPSPHVVAKVRNFLESCLVDLRSMWMKRLAYNMCFVCPCGRPCLLHNQDSCQMEECMHFLDLDECLSNQVVCCEHRRVKTDAFKKWFPESHQQEFKEPILNPVTIEQGRGNIERNIPNLPSWLKGAAKLLNGAPENQGWIALAQHMGYKQGRIDLLNEDLNPSLALLTDWIVSSGNTAMSVDVLLHHLQQLPAPDIVELITRAKETELERPQLFLSYQWDVQDEVSALRDHLEHAGFSCWMDIGQMGGGDQLSAKIDQGIRNCKVVVACVTPKYTASHLCNRELWLADLLHKPIIPVIMETVSWPPPGGMAVILSQLVYINMKGVGGHGGTGIHADLMDKYTEVVQRVSLHAEPDLTPCLDTTVVVPVEAPTHMSDHLSGYRTSMSSLSEVDFHRHSSHRDSSLDMMLSRYGDAPPDPASFNTWSHQGSTRTGPRNTAHRNAVPQAHVKKCAVCVVL</sequence>
<evidence type="ECO:0000259" key="13">
    <source>
        <dbReference type="PROSITE" id="PS51424"/>
    </source>
</evidence>
<dbReference type="Pfam" id="PF16095">
    <property type="entry name" value="COR-A"/>
    <property type="match status" value="1"/>
</dbReference>
<feature type="domain" description="Death" evidence="10">
    <location>
        <begin position="955"/>
        <end position="1020"/>
    </location>
</feature>
<evidence type="ECO:0000259" key="12">
    <source>
        <dbReference type="PROSITE" id="PS51065"/>
    </source>
</evidence>
<evidence type="ECO:0000256" key="7">
    <source>
        <dbReference type="ARBA" id="ARBA00047899"/>
    </source>
</evidence>
<comment type="catalytic activity">
    <reaction evidence="8">
        <text>L-seryl-[protein] + ATP = O-phospho-L-seryl-[protein] + ADP + H(+)</text>
        <dbReference type="Rhea" id="RHEA:17989"/>
        <dbReference type="Rhea" id="RHEA-COMP:9863"/>
        <dbReference type="Rhea" id="RHEA-COMP:11604"/>
        <dbReference type="ChEBI" id="CHEBI:15378"/>
        <dbReference type="ChEBI" id="CHEBI:29999"/>
        <dbReference type="ChEBI" id="CHEBI:30616"/>
        <dbReference type="ChEBI" id="CHEBI:83421"/>
        <dbReference type="ChEBI" id="CHEBI:456216"/>
        <dbReference type="EC" id="2.7.11.1"/>
    </reaction>
</comment>
<evidence type="ECO:0000259" key="11">
    <source>
        <dbReference type="PROSITE" id="PS50104"/>
    </source>
</evidence>
<evidence type="ECO:0000256" key="9">
    <source>
        <dbReference type="SAM" id="MobiDB-lite"/>
    </source>
</evidence>
<keyword evidence="14" id="KW-1185">Reference proteome</keyword>
<feature type="domain" description="NHR" evidence="12">
    <location>
        <begin position="1"/>
        <end position="156"/>
    </location>
</feature>
<keyword evidence="4" id="KW-0547">Nucleotide-binding</keyword>
<dbReference type="PROSITE" id="PS51065">
    <property type="entry name" value="NHR"/>
    <property type="match status" value="1"/>
</dbReference>
<feature type="domain" description="Roc" evidence="13">
    <location>
        <begin position="181"/>
        <end position="545"/>
    </location>
</feature>
<dbReference type="GeneID" id="101861518"/>
<dbReference type="InterPro" id="IPR020859">
    <property type="entry name" value="ROC"/>
</dbReference>
<keyword evidence="2" id="KW-0808">Transferase</keyword>
<dbReference type="InterPro" id="IPR000157">
    <property type="entry name" value="TIR_dom"/>
</dbReference>
<dbReference type="SMART" id="SM00588">
    <property type="entry name" value="NEUZ"/>
    <property type="match status" value="1"/>
</dbReference>
<dbReference type="PROSITE" id="PS50017">
    <property type="entry name" value="DEATH_DOMAIN"/>
    <property type="match status" value="1"/>
</dbReference>
<evidence type="ECO:0000256" key="3">
    <source>
        <dbReference type="ARBA" id="ARBA00022737"/>
    </source>
</evidence>
<dbReference type="Gene3D" id="1.10.533.10">
    <property type="entry name" value="Death Domain, Fas"/>
    <property type="match status" value="1"/>
</dbReference>
<evidence type="ECO:0000256" key="6">
    <source>
        <dbReference type="ARBA" id="ARBA00022840"/>
    </source>
</evidence>
<comment type="catalytic activity">
    <reaction evidence="7">
        <text>L-threonyl-[protein] + ATP = O-phospho-L-threonyl-[protein] + ADP + H(+)</text>
        <dbReference type="Rhea" id="RHEA:46608"/>
        <dbReference type="Rhea" id="RHEA-COMP:11060"/>
        <dbReference type="Rhea" id="RHEA-COMP:11605"/>
        <dbReference type="ChEBI" id="CHEBI:15378"/>
        <dbReference type="ChEBI" id="CHEBI:30013"/>
        <dbReference type="ChEBI" id="CHEBI:30616"/>
        <dbReference type="ChEBI" id="CHEBI:61977"/>
        <dbReference type="ChEBI" id="CHEBI:456216"/>
        <dbReference type="EC" id="2.7.11.1"/>
    </reaction>
</comment>
<dbReference type="EC" id="2.7.11.1" evidence="1"/>
<evidence type="ECO:0000256" key="1">
    <source>
        <dbReference type="ARBA" id="ARBA00012513"/>
    </source>
</evidence>
<dbReference type="InterPro" id="IPR043136">
    <property type="entry name" value="B30.2/SPRY_sf"/>
</dbReference>
<dbReference type="SUPFAM" id="SSF47986">
    <property type="entry name" value="DEATH domain"/>
    <property type="match status" value="1"/>
</dbReference>
<dbReference type="SUPFAM" id="SSF52200">
    <property type="entry name" value="Toll/Interleukin receptor TIR domain"/>
    <property type="match status" value="1"/>
</dbReference>